<dbReference type="OrthoDB" id="9810372at2"/>
<evidence type="ECO:0000313" key="2">
    <source>
        <dbReference type="EMBL" id="KTQ96095.1"/>
    </source>
</evidence>
<dbReference type="PROSITE" id="PS01125">
    <property type="entry name" value="ROK"/>
    <property type="match status" value="1"/>
</dbReference>
<dbReference type="InterPro" id="IPR049874">
    <property type="entry name" value="ROK_cs"/>
</dbReference>
<reference evidence="2 3" key="1">
    <citation type="journal article" date="2016" name="Front. Microbiol.">
        <title>Genomic Resource of Rice Seed Associated Bacteria.</title>
        <authorList>
            <person name="Midha S."/>
            <person name="Bansal K."/>
            <person name="Sharma S."/>
            <person name="Kumar N."/>
            <person name="Patil P.P."/>
            <person name="Chaudhry V."/>
            <person name="Patil P.B."/>
        </authorList>
    </citation>
    <scope>NUCLEOTIDE SEQUENCE [LARGE SCALE GENOMIC DNA]</scope>
    <source>
        <strain evidence="2 3">NS226</strain>
    </source>
</reference>
<dbReference type="RefSeq" id="WP_058634640.1">
    <property type="nucleotide sequence ID" value="NZ_LDPZ01000017.1"/>
</dbReference>
<dbReference type="Pfam" id="PF00480">
    <property type="entry name" value="ROK"/>
    <property type="match status" value="1"/>
</dbReference>
<comment type="similarity">
    <text evidence="1">Belongs to the ROK (NagC/XylR) family.</text>
</comment>
<dbReference type="Proteomes" id="UP000078272">
    <property type="component" value="Unassembled WGS sequence"/>
</dbReference>
<evidence type="ECO:0008006" key="4">
    <source>
        <dbReference type="Google" id="ProtNLM"/>
    </source>
</evidence>
<name>A0A175R9K5_9HYPH</name>
<dbReference type="InterPro" id="IPR000600">
    <property type="entry name" value="ROK"/>
</dbReference>
<sequence>MTDPLLPLRDLARTGGAHVLAADIGGSFIKLAGADASGLPLARASLPNPSGSWPDFVETLRSLADAADPDRALTLALSVAGTIDPDTGASLAANISCITGRSLKRELTQALGRPVEAANDADCFALAEALRGAGRGHRTVFGVILGTGVGGGLIWNGHILEGAGGVSGEWGHGPVLKDRMVAGRIVPAFACGCGQTGCVDASGSARGLERIDLALHPEHAARDSRAIVDAWRAGEAEASLTVGTWLDTLAGPLALVLNTTGAGVVPVGGGLSNAVDLLSALDARLRASILRRSDAPIVKPAELGPEAGLVGAALLGLGAGAN</sequence>
<dbReference type="SUPFAM" id="SSF53067">
    <property type="entry name" value="Actin-like ATPase domain"/>
    <property type="match status" value="1"/>
</dbReference>
<dbReference type="EMBL" id="LDPZ01000017">
    <property type="protein sequence ID" value="KTQ96095.1"/>
    <property type="molecule type" value="Genomic_DNA"/>
</dbReference>
<dbReference type="PANTHER" id="PTHR18964">
    <property type="entry name" value="ROK (REPRESSOR, ORF, KINASE) FAMILY"/>
    <property type="match status" value="1"/>
</dbReference>
<dbReference type="Gene3D" id="3.30.420.40">
    <property type="match status" value="2"/>
</dbReference>
<comment type="caution">
    <text evidence="2">The sequence shown here is derived from an EMBL/GenBank/DDBJ whole genome shotgun (WGS) entry which is preliminary data.</text>
</comment>
<evidence type="ECO:0000313" key="3">
    <source>
        <dbReference type="Proteomes" id="UP000078272"/>
    </source>
</evidence>
<gene>
    <name evidence="2" type="ORF">NS226_08580</name>
</gene>
<protein>
    <recommendedName>
        <fullName evidence="4">N-acetylglucosamine kinase</fullName>
    </recommendedName>
</protein>
<organism evidence="2 3">
    <name type="scientific">Aureimonas ureilytica</name>
    <dbReference type="NCBI Taxonomy" id="401562"/>
    <lineage>
        <taxon>Bacteria</taxon>
        <taxon>Pseudomonadati</taxon>
        <taxon>Pseudomonadota</taxon>
        <taxon>Alphaproteobacteria</taxon>
        <taxon>Hyphomicrobiales</taxon>
        <taxon>Aurantimonadaceae</taxon>
        <taxon>Aureimonas</taxon>
    </lineage>
</organism>
<proteinExistence type="inferred from homology"/>
<dbReference type="InterPro" id="IPR043129">
    <property type="entry name" value="ATPase_NBD"/>
</dbReference>
<dbReference type="PANTHER" id="PTHR18964:SF149">
    <property type="entry name" value="BIFUNCTIONAL UDP-N-ACETYLGLUCOSAMINE 2-EPIMERASE_N-ACETYLMANNOSAMINE KINASE"/>
    <property type="match status" value="1"/>
</dbReference>
<evidence type="ECO:0000256" key="1">
    <source>
        <dbReference type="ARBA" id="ARBA00006479"/>
    </source>
</evidence>
<dbReference type="STRING" id="401562.NS365_09325"/>
<dbReference type="PATRIC" id="fig|401562.3.peg.1088"/>
<accession>A0A175R9K5</accession>
<dbReference type="AlphaFoldDB" id="A0A175R9K5"/>